<dbReference type="Pfam" id="PF00326">
    <property type="entry name" value="Peptidase_S9"/>
    <property type="match status" value="1"/>
</dbReference>
<evidence type="ECO:0000259" key="2">
    <source>
        <dbReference type="Pfam" id="PF00326"/>
    </source>
</evidence>
<dbReference type="PANTHER" id="PTHR22946:SF12">
    <property type="entry name" value="CONIDIAL PIGMENT BIOSYNTHESIS PROTEIN AYG1 (AFU_ORTHOLOGUE AFUA_2G17550)"/>
    <property type="match status" value="1"/>
</dbReference>
<dbReference type="GO" id="GO:0008236">
    <property type="term" value="F:serine-type peptidase activity"/>
    <property type="evidence" value="ECO:0007669"/>
    <property type="project" value="InterPro"/>
</dbReference>
<dbReference type="AlphaFoldDB" id="A0A6M6JNW3"/>
<comment type="similarity">
    <text evidence="1">Belongs to the AB hydrolase superfamily.</text>
</comment>
<dbReference type="Gene3D" id="1.20.1440.110">
    <property type="entry name" value="acylaminoacyl peptidase"/>
    <property type="match status" value="1"/>
</dbReference>
<dbReference type="Gene3D" id="3.40.50.1820">
    <property type="entry name" value="alpha/beta hydrolase"/>
    <property type="match status" value="1"/>
</dbReference>
<dbReference type="GO" id="GO:0006508">
    <property type="term" value="P:proteolysis"/>
    <property type="evidence" value="ECO:0007669"/>
    <property type="project" value="InterPro"/>
</dbReference>
<feature type="domain" description="Peptidase S9 prolyl oligopeptidase catalytic" evidence="2">
    <location>
        <begin position="212"/>
        <end position="339"/>
    </location>
</feature>
<dbReference type="KEGG" id="pbro:HOP40_26230"/>
<sequence>MFEYFPGNYVWNLGVVAALNSGGLIDEVDRACRPIREAAAQGADAGTPDFLRAWTALTDRLVAQAEEAEKDGNTRTAGQLYFRATNYLCQAERMLSHSDPDRVPTYRRVLELAQKAFDLRDPRITRVAIPYEGTTLPAYFSAAPATDDGPAPVIVLVNGLDSAKEHMYGSGHWEELAARGISCLMLDQPGTGEALRLQGLTARIDTEAWAGAAVDWLETRDDVDATRIGITGWSLGGYYAPRAAAYEERFALCVAWGANHDWGAVQRRRLEREGERPVPHYWEHVLWVWGHDDLDAFIDFADAVNLEGVVERIRVPFLVAHGENDRQIPVAYAHRSYDQAVHSPRRELRIFTPEEGATEHIGLDHLPHVSSWIADWVAARFAGR</sequence>
<protein>
    <submittedName>
        <fullName evidence="3">Alpha/beta fold hydrolase</fullName>
    </submittedName>
</protein>
<evidence type="ECO:0000313" key="4">
    <source>
        <dbReference type="Proteomes" id="UP000505377"/>
    </source>
</evidence>
<name>A0A6M6JNW3_9PSEU</name>
<evidence type="ECO:0000313" key="3">
    <source>
        <dbReference type="EMBL" id="QJY48840.1"/>
    </source>
</evidence>
<dbReference type="EMBL" id="CP053564">
    <property type="protein sequence ID" value="QJY48840.1"/>
    <property type="molecule type" value="Genomic_DNA"/>
</dbReference>
<dbReference type="Proteomes" id="UP000505377">
    <property type="component" value="Chromosome"/>
</dbReference>
<keyword evidence="4" id="KW-1185">Reference proteome</keyword>
<gene>
    <name evidence="3" type="ORF">HOP40_26230</name>
</gene>
<organism evidence="3 4">
    <name type="scientific">Pseudonocardia broussonetiae</name>
    <dbReference type="NCBI Taxonomy" id="2736640"/>
    <lineage>
        <taxon>Bacteria</taxon>
        <taxon>Bacillati</taxon>
        <taxon>Actinomycetota</taxon>
        <taxon>Actinomycetes</taxon>
        <taxon>Pseudonocardiales</taxon>
        <taxon>Pseudonocardiaceae</taxon>
        <taxon>Pseudonocardia</taxon>
    </lineage>
</organism>
<reference evidence="3 4" key="1">
    <citation type="submission" date="2020-05" db="EMBL/GenBank/DDBJ databases">
        <authorList>
            <person name="Mo P."/>
        </authorList>
    </citation>
    <scope>NUCLEOTIDE SEQUENCE [LARGE SCALE GENOMIC DNA]</scope>
    <source>
        <strain evidence="3 4">Gen01</strain>
    </source>
</reference>
<proteinExistence type="inferred from homology"/>
<keyword evidence="3" id="KW-0378">Hydrolase</keyword>
<dbReference type="SUPFAM" id="SSF53474">
    <property type="entry name" value="alpha/beta-Hydrolases"/>
    <property type="match status" value="1"/>
</dbReference>
<dbReference type="PANTHER" id="PTHR22946">
    <property type="entry name" value="DIENELACTONE HYDROLASE DOMAIN-CONTAINING PROTEIN-RELATED"/>
    <property type="match status" value="1"/>
</dbReference>
<dbReference type="InterPro" id="IPR029058">
    <property type="entry name" value="AB_hydrolase_fold"/>
</dbReference>
<dbReference type="InterPro" id="IPR001375">
    <property type="entry name" value="Peptidase_S9_cat"/>
</dbReference>
<evidence type="ECO:0000256" key="1">
    <source>
        <dbReference type="ARBA" id="ARBA00008645"/>
    </source>
</evidence>
<dbReference type="InterPro" id="IPR050261">
    <property type="entry name" value="FrsA_esterase"/>
</dbReference>
<accession>A0A6M6JNW3</accession>
<dbReference type="RefSeq" id="WP_172163216.1">
    <property type="nucleotide sequence ID" value="NZ_CP053564.1"/>
</dbReference>